<reference evidence="2" key="1">
    <citation type="submission" date="2016-06" db="EMBL/GenBank/DDBJ databases">
        <title>Parallel loss of symbiosis genes in relatives of nitrogen-fixing non-legume Parasponia.</title>
        <authorList>
            <person name="Van Velzen R."/>
            <person name="Holmer R."/>
            <person name="Bu F."/>
            <person name="Rutten L."/>
            <person name="Van Zeijl A."/>
            <person name="Liu W."/>
            <person name="Santuari L."/>
            <person name="Cao Q."/>
            <person name="Sharma T."/>
            <person name="Shen D."/>
            <person name="Roswanjaya Y."/>
            <person name="Wardhani T."/>
            <person name="Kalhor M.S."/>
            <person name="Jansen J."/>
            <person name="Van den Hoogen J."/>
            <person name="Gungor B."/>
            <person name="Hartog M."/>
            <person name="Hontelez J."/>
            <person name="Verver J."/>
            <person name="Yang W.-C."/>
            <person name="Schijlen E."/>
            <person name="Repin R."/>
            <person name="Schilthuizen M."/>
            <person name="Schranz E."/>
            <person name="Heidstra R."/>
            <person name="Miyata K."/>
            <person name="Fedorova E."/>
            <person name="Kohlen W."/>
            <person name="Bisseling T."/>
            <person name="Smit S."/>
            <person name="Geurts R."/>
        </authorList>
    </citation>
    <scope>NUCLEOTIDE SEQUENCE [LARGE SCALE GENOMIC DNA]</scope>
    <source>
        <strain evidence="2">cv. WU1-14</strain>
    </source>
</reference>
<dbReference type="AlphaFoldDB" id="A0A2P5CDR3"/>
<sequence length="49" mass="5215">SISIILKLTLSPKNLFNSFRGHAANTTRVGSTYCSSTFSAPLSGINEVI</sequence>
<dbReference type="Proteomes" id="UP000237105">
    <property type="component" value="Unassembled WGS sequence"/>
</dbReference>
<keyword evidence="2" id="KW-1185">Reference proteome</keyword>
<evidence type="ECO:0000313" key="1">
    <source>
        <dbReference type="EMBL" id="PON59196.1"/>
    </source>
</evidence>
<proteinExistence type="predicted"/>
<comment type="caution">
    <text evidence="1">The sequence shown here is derived from an EMBL/GenBank/DDBJ whole genome shotgun (WGS) entry which is preliminary data.</text>
</comment>
<name>A0A2P5CDR3_PARAD</name>
<evidence type="ECO:0000313" key="2">
    <source>
        <dbReference type="Proteomes" id="UP000237105"/>
    </source>
</evidence>
<feature type="non-terminal residue" evidence="1">
    <location>
        <position position="1"/>
    </location>
</feature>
<dbReference type="EMBL" id="JXTB01000142">
    <property type="protein sequence ID" value="PON59196.1"/>
    <property type="molecule type" value="Genomic_DNA"/>
</dbReference>
<organism evidence="1 2">
    <name type="scientific">Parasponia andersonii</name>
    <name type="common">Sponia andersonii</name>
    <dbReference type="NCBI Taxonomy" id="3476"/>
    <lineage>
        <taxon>Eukaryota</taxon>
        <taxon>Viridiplantae</taxon>
        <taxon>Streptophyta</taxon>
        <taxon>Embryophyta</taxon>
        <taxon>Tracheophyta</taxon>
        <taxon>Spermatophyta</taxon>
        <taxon>Magnoliopsida</taxon>
        <taxon>eudicotyledons</taxon>
        <taxon>Gunneridae</taxon>
        <taxon>Pentapetalae</taxon>
        <taxon>rosids</taxon>
        <taxon>fabids</taxon>
        <taxon>Rosales</taxon>
        <taxon>Cannabaceae</taxon>
        <taxon>Parasponia</taxon>
    </lineage>
</organism>
<protein>
    <submittedName>
        <fullName evidence="1">Uncharacterized protein</fullName>
    </submittedName>
</protein>
<gene>
    <name evidence="1" type="ORF">PanWU01x14_161230</name>
</gene>
<accession>A0A2P5CDR3</accession>